<name>A0A6C0DLN9_9ZZZZ</name>
<sequence>MIYSCYCYCYFLSSEIYSNKSQFFQQMPNIMPMLFSTNGTAKRPGSKLGGSPNPIPNNPITFNQLSEEEIKKVIENYNNYNNFLVNIRTNMFNINNTSSCSNCNGTK</sequence>
<evidence type="ECO:0000313" key="1">
    <source>
        <dbReference type="EMBL" id="QHT17493.1"/>
    </source>
</evidence>
<protein>
    <submittedName>
        <fullName evidence="1">Uncharacterized protein</fullName>
    </submittedName>
</protein>
<accession>A0A6C0DLN9</accession>
<reference evidence="1" key="1">
    <citation type="journal article" date="2020" name="Nature">
        <title>Giant virus diversity and host interactions through global metagenomics.</title>
        <authorList>
            <person name="Schulz F."/>
            <person name="Roux S."/>
            <person name="Paez-Espino D."/>
            <person name="Jungbluth S."/>
            <person name="Walsh D.A."/>
            <person name="Denef V.J."/>
            <person name="McMahon K.D."/>
            <person name="Konstantinidis K.T."/>
            <person name="Eloe-Fadrosh E.A."/>
            <person name="Kyrpides N.C."/>
            <person name="Woyke T."/>
        </authorList>
    </citation>
    <scope>NUCLEOTIDE SEQUENCE</scope>
    <source>
        <strain evidence="1">GVMAG-M-3300023174-24</strain>
    </source>
</reference>
<proteinExistence type="predicted"/>
<dbReference type="EMBL" id="MN739638">
    <property type="protein sequence ID" value="QHT17493.1"/>
    <property type="molecule type" value="Genomic_DNA"/>
</dbReference>
<organism evidence="1">
    <name type="scientific">viral metagenome</name>
    <dbReference type="NCBI Taxonomy" id="1070528"/>
    <lineage>
        <taxon>unclassified sequences</taxon>
        <taxon>metagenomes</taxon>
        <taxon>organismal metagenomes</taxon>
    </lineage>
</organism>
<dbReference type="AlphaFoldDB" id="A0A6C0DLN9"/>